<dbReference type="InterPro" id="IPR017552">
    <property type="entry name" value="PHI/rmpB"/>
</dbReference>
<dbReference type="PANTHER" id="PTHR43443">
    <property type="entry name" value="3-HEXULOSE-6-PHOSPHATE ISOMERASE"/>
    <property type="match status" value="1"/>
</dbReference>
<dbReference type="CDD" id="cd05005">
    <property type="entry name" value="SIS_PHI"/>
    <property type="match status" value="1"/>
</dbReference>
<protein>
    <submittedName>
        <fullName evidence="2">3-hexulose-6-phosphate isomerase</fullName>
        <ecNumber evidence="2">5.3.1.27</ecNumber>
    </submittedName>
</protein>
<dbReference type="GO" id="GO:0043800">
    <property type="term" value="F:6-phospho-3-hexuloisomerase activity"/>
    <property type="evidence" value="ECO:0007669"/>
    <property type="project" value="UniProtKB-EC"/>
</dbReference>
<dbReference type="GO" id="GO:1901135">
    <property type="term" value="P:carbohydrate derivative metabolic process"/>
    <property type="evidence" value="ECO:0007669"/>
    <property type="project" value="InterPro"/>
</dbReference>
<accession>A0A1S8MCE9</accession>
<keyword evidence="2" id="KW-0413">Isomerase</keyword>
<organism evidence="2 3">
    <name type="scientific">Clostridium felsineum</name>
    <dbReference type="NCBI Taxonomy" id="36839"/>
    <lineage>
        <taxon>Bacteria</taxon>
        <taxon>Bacillati</taxon>
        <taxon>Bacillota</taxon>
        <taxon>Clostridia</taxon>
        <taxon>Eubacteriales</taxon>
        <taxon>Clostridiaceae</taxon>
        <taxon>Clostridium</taxon>
    </lineage>
</organism>
<dbReference type="EC" id="5.3.1.27" evidence="2"/>
<dbReference type="NCBIfam" id="TIGR03127">
    <property type="entry name" value="RuMP_HxlB"/>
    <property type="match status" value="1"/>
</dbReference>
<sequence length="182" mass="20032">MKVLEDILKEVQQVINNVDESKMDEVVEFITKDKRIFVYGEGRSGLIGKCFAMRLMHIGYTVYVVGETITPSVQAEDVVFLISGSGETSMVLNLLQKSKAKGAHIISVTSREGSTLAKDSSKNIIVPGAVKSDKAQNVKSIQLLSSLFDQSVHIVMDALCLKLSYKDKIDNDIAIKNHSNLE</sequence>
<dbReference type="InterPro" id="IPR001347">
    <property type="entry name" value="SIS_dom"/>
</dbReference>
<evidence type="ECO:0000256" key="1">
    <source>
        <dbReference type="ARBA" id="ARBA00009235"/>
    </source>
</evidence>
<dbReference type="Pfam" id="PF01380">
    <property type="entry name" value="SIS"/>
    <property type="match status" value="1"/>
</dbReference>
<dbReference type="PANTHER" id="PTHR43443:SF1">
    <property type="entry name" value="3-HEXULOSE-6-PHOSPHATE ISOMERASE"/>
    <property type="match status" value="1"/>
</dbReference>
<dbReference type="PROSITE" id="PS51464">
    <property type="entry name" value="SIS"/>
    <property type="match status" value="1"/>
</dbReference>
<evidence type="ECO:0000313" key="3">
    <source>
        <dbReference type="Proteomes" id="UP000190951"/>
    </source>
</evidence>
<dbReference type="STRING" id="84029.CROST_15070"/>
<dbReference type="GO" id="GO:0097367">
    <property type="term" value="F:carbohydrate derivative binding"/>
    <property type="evidence" value="ECO:0007669"/>
    <property type="project" value="InterPro"/>
</dbReference>
<dbReference type="EMBL" id="CP096983">
    <property type="protein sequence ID" value="URZ10004.1"/>
    <property type="molecule type" value="Genomic_DNA"/>
</dbReference>
<dbReference type="Proteomes" id="UP000190951">
    <property type="component" value="Chromosome"/>
</dbReference>
<comment type="similarity">
    <text evidence="1">Belongs to the SIS family. PHI subfamily.</text>
</comment>
<name>A0A1S8MCE9_9CLOT</name>
<gene>
    <name evidence="2" type="primary">hxlB</name>
    <name evidence="2" type="ORF">CROST_007120</name>
</gene>
<dbReference type="RefSeq" id="WP_077833138.1">
    <property type="nucleotide sequence ID" value="NZ_CP096983.1"/>
</dbReference>
<evidence type="ECO:0000313" key="2">
    <source>
        <dbReference type="EMBL" id="URZ10004.1"/>
    </source>
</evidence>
<dbReference type="AlphaFoldDB" id="A0A1S8MCE9"/>
<dbReference type="SUPFAM" id="SSF53697">
    <property type="entry name" value="SIS domain"/>
    <property type="match status" value="1"/>
</dbReference>
<dbReference type="InterPro" id="IPR046348">
    <property type="entry name" value="SIS_dom_sf"/>
</dbReference>
<proteinExistence type="inferred from homology"/>
<dbReference type="KEGG" id="crw:CROST_007120"/>
<keyword evidence="3" id="KW-1185">Reference proteome</keyword>
<dbReference type="Gene3D" id="3.40.50.10490">
    <property type="entry name" value="Glucose-6-phosphate isomerase like protein, domain 1"/>
    <property type="match status" value="1"/>
</dbReference>
<reference evidence="2 3" key="1">
    <citation type="submission" date="2022-04" db="EMBL/GenBank/DDBJ databases">
        <title>Genome sequence of C. roseum typestrain.</title>
        <authorList>
            <person name="Poehlein A."/>
            <person name="Schoch T."/>
            <person name="Duerre P."/>
            <person name="Daniel R."/>
        </authorList>
    </citation>
    <scope>NUCLEOTIDE SEQUENCE [LARGE SCALE GENOMIC DNA]</scope>
    <source>
        <strain evidence="2 3">DSM 7320</strain>
    </source>
</reference>